<dbReference type="Proteomes" id="UP000000503">
    <property type="component" value="Chromosome"/>
</dbReference>
<accession>F8F1N5</accession>
<dbReference type="RefSeq" id="WP_013968680.1">
    <property type="nucleotide sequence ID" value="NC_015732.1"/>
</dbReference>
<keyword evidence="3" id="KW-1185">Reference proteome</keyword>
<organism evidence="2 3">
    <name type="scientific">Gracilinema caldarium (strain ATCC 51460 / DSM 7334 / H1)</name>
    <name type="common">Treponema caldarium</name>
    <dbReference type="NCBI Taxonomy" id="744872"/>
    <lineage>
        <taxon>Bacteria</taxon>
        <taxon>Pseudomonadati</taxon>
        <taxon>Spirochaetota</taxon>
        <taxon>Spirochaetia</taxon>
        <taxon>Spirochaetales</taxon>
        <taxon>Breznakiellaceae</taxon>
        <taxon>Gracilinema</taxon>
    </lineage>
</organism>
<reference evidence="3" key="1">
    <citation type="journal article" date="2013" name="Stand. Genomic Sci.">
        <title>Genome sequence of the thermophilic fresh-water bacterium Spirochaeta caldaria type strain (H1(T)), reclassification of Spirochaeta caldaria, Spirochaeta stenostrepta, and Spirochaeta zuelzerae in the genus Treponema as Treponema caldaria comb. nov., Treponema stenostrepta comb. nov., and Treponema zuelzerae comb. nov., and emendation of the genus Treponema.</title>
        <authorList>
            <person name="Abt B."/>
            <person name="Goker M."/>
            <person name="Scheuner C."/>
            <person name="Han C."/>
            <person name="Lu M."/>
            <person name="Misra M."/>
            <person name="Lapidus A."/>
            <person name="Nolan M."/>
            <person name="Lucas S."/>
            <person name="Hammon N."/>
            <person name="Deshpande S."/>
            <person name="Cheng J.F."/>
            <person name="Tapia R."/>
            <person name="Goodwin L.A."/>
            <person name="Pitluck S."/>
            <person name="Liolios K."/>
            <person name="Pagani I."/>
            <person name="Ivanova N."/>
            <person name="Mavromatis K."/>
            <person name="Mikhailova N."/>
            <person name="Huntemann M."/>
            <person name="Pati A."/>
            <person name="Chen A."/>
            <person name="Palaniappan K."/>
            <person name="Land M."/>
            <person name="Hauser L."/>
            <person name="Jeffries C.D."/>
            <person name="Rohde M."/>
            <person name="Spring S."/>
            <person name="Gronow S."/>
            <person name="Detter J.C."/>
            <person name="Bristow J."/>
            <person name="Eisen J.A."/>
            <person name="Markowitz V."/>
            <person name="Hugenholtz P."/>
            <person name="Kyrpides N.C."/>
            <person name="Woyke T."/>
            <person name="Klenk H.P."/>
        </authorList>
    </citation>
    <scope>NUCLEOTIDE SEQUENCE</scope>
    <source>
        <strain evidence="3">ATCC 51460 / DSM 7334 / H1</strain>
    </source>
</reference>
<protein>
    <submittedName>
        <fullName evidence="2">Uncharacterized protein</fullName>
    </submittedName>
</protein>
<evidence type="ECO:0000313" key="3">
    <source>
        <dbReference type="Proteomes" id="UP000000503"/>
    </source>
</evidence>
<dbReference type="KEGG" id="scd:Spica_1223"/>
<proteinExistence type="predicted"/>
<evidence type="ECO:0000313" key="2">
    <source>
        <dbReference type="EMBL" id="AEJ19369.1"/>
    </source>
</evidence>
<gene>
    <name evidence="2" type="ordered locus">Spica_1223</name>
</gene>
<dbReference type="STRING" id="744872.Spica_1223"/>
<sequence length="60" mass="7167">MINRSFQELIDGSFQSLQAMEARKKVQYIMVYQQKLQQLEEELDQFIEEAQLTTELRNKG</sequence>
<dbReference type="HOGENOM" id="CLU_2940457_0_0_12"/>
<name>F8F1N5_GRAC1</name>
<evidence type="ECO:0000256" key="1">
    <source>
        <dbReference type="SAM" id="Coils"/>
    </source>
</evidence>
<feature type="coiled-coil region" evidence="1">
    <location>
        <begin position="22"/>
        <end position="56"/>
    </location>
</feature>
<dbReference type="AlphaFoldDB" id="F8F1N5"/>
<dbReference type="EMBL" id="CP002868">
    <property type="protein sequence ID" value="AEJ19369.1"/>
    <property type="molecule type" value="Genomic_DNA"/>
</dbReference>
<keyword evidence="1" id="KW-0175">Coiled coil</keyword>